<dbReference type="SUPFAM" id="SSF56300">
    <property type="entry name" value="Metallo-dependent phosphatases"/>
    <property type="match status" value="1"/>
</dbReference>
<gene>
    <name evidence="7" type="ORF">DXZ20_33975</name>
</gene>
<dbReference type="PANTHER" id="PTHR30337:SF0">
    <property type="entry name" value="NUCLEASE SBCCD SUBUNIT D"/>
    <property type="match status" value="1"/>
</dbReference>
<reference evidence="7 8" key="1">
    <citation type="journal article" date="2020" name="Microb. Ecol.">
        <title>Ecogenomics of the Marine Benthic Filamentous Cyanobacterium Adonisia.</title>
        <authorList>
            <person name="Walter J.M."/>
            <person name="Coutinho F.H."/>
            <person name="Leomil L."/>
            <person name="Hargreaves P.I."/>
            <person name="Campeao M.E."/>
            <person name="Vieira V.V."/>
            <person name="Silva B.S."/>
            <person name="Fistarol G.O."/>
            <person name="Salomon P.S."/>
            <person name="Sawabe T."/>
            <person name="Mino S."/>
            <person name="Hosokawa M."/>
            <person name="Miyashita H."/>
            <person name="Maruyama F."/>
            <person name="van Verk M.C."/>
            <person name="Dutilh B.E."/>
            <person name="Thompson C.C."/>
            <person name="Thompson F.L."/>
        </authorList>
    </citation>
    <scope>NUCLEOTIDE SEQUENCE [LARGE SCALE GENOMIC DNA]</scope>
    <source>
        <strain evidence="7 8">CCMR0081</strain>
    </source>
</reference>
<name>A0A6M0RXF8_9CYAN</name>
<evidence type="ECO:0000256" key="2">
    <source>
        <dbReference type="ARBA" id="ARBA00013365"/>
    </source>
</evidence>
<evidence type="ECO:0000313" key="7">
    <source>
        <dbReference type="EMBL" id="NEZ60563.1"/>
    </source>
</evidence>
<evidence type="ECO:0000256" key="1">
    <source>
        <dbReference type="ARBA" id="ARBA00010555"/>
    </source>
</evidence>
<dbReference type="InterPro" id="IPR041796">
    <property type="entry name" value="Mre11_N"/>
</dbReference>
<keyword evidence="5 7" id="KW-0269">Exonuclease</keyword>
<evidence type="ECO:0000259" key="6">
    <source>
        <dbReference type="Pfam" id="PF00149"/>
    </source>
</evidence>
<dbReference type="Proteomes" id="UP000481033">
    <property type="component" value="Unassembled WGS sequence"/>
</dbReference>
<dbReference type="RefSeq" id="WP_163661982.1">
    <property type="nucleotide sequence ID" value="NZ_QXHD01000004.1"/>
</dbReference>
<evidence type="ECO:0000256" key="3">
    <source>
        <dbReference type="ARBA" id="ARBA00022722"/>
    </source>
</evidence>
<keyword evidence="3" id="KW-0540">Nuclease</keyword>
<keyword evidence="4" id="KW-0378">Hydrolase</keyword>
<dbReference type="EMBL" id="QXHD01000004">
    <property type="protein sequence ID" value="NEZ60563.1"/>
    <property type="molecule type" value="Genomic_DNA"/>
</dbReference>
<dbReference type="GO" id="GO:0004527">
    <property type="term" value="F:exonuclease activity"/>
    <property type="evidence" value="ECO:0007669"/>
    <property type="project" value="UniProtKB-KW"/>
</dbReference>
<comment type="similarity">
    <text evidence="1">Belongs to the SbcD family.</text>
</comment>
<dbReference type="InterPro" id="IPR050535">
    <property type="entry name" value="DNA_Repair-Maintenance_Comp"/>
</dbReference>
<keyword evidence="8" id="KW-1185">Reference proteome</keyword>
<accession>A0A6M0RXF8</accession>
<dbReference type="InterPro" id="IPR004843">
    <property type="entry name" value="Calcineurin-like_PHP"/>
</dbReference>
<evidence type="ECO:0000256" key="4">
    <source>
        <dbReference type="ARBA" id="ARBA00022801"/>
    </source>
</evidence>
<dbReference type="InterPro" id="IPR029052">
    <property type="entry name" value="Metallo-depent_PP-like"/>
</dbReference>
<dbReference type="CDD" id="cd00840">
    <property type="entry name" value="MPP_Mre11_N"/>
    <property type="match status" value="1"/>
</dbReference>
<feature type="domain" description="Calcineurin-like phosphoesterase" evidence="6">
    <location>
        <begin position="3"/>
        <end position="214"/>
    </location>
</feature>
<dbReference type="AlphaFoldDB" id="A0A6M0RXF8"/>
<sequence length="425" mass="47779">MAKFLHIADVHLGFDRYNSKVRTTDFFHTLWDVLERYAIQTRVDFVVIAGDLFEHRMIQPAILNQAQLCLQQLQSAGIPAIAIEGNHDNCPYGTKTSWLRYLSDWGLLTLLEPSQDEAMYTPWNEATKRGGYIDLDCGVRVLGSNWYGAAAPKAIEQIAQAIETLPVGPGSTVLLFHHGLEGQIARYSGALRYGDLLPLKKAGVHYVGLGHIHKHYTVDNWVFNPGSLEANNIEEGGLERGALLVEINNGQVDAQLQTEYRQRPIIRLSLKLRGQEALEDIEGLALKVIDRAMEQKRLIPADQPIVELRIEGQIGFERLELDTRKLQSLLQEHCSALIFLLRYEVENVEYGTPLPDDADRHQIEREIFTDLLTAHNVYKKRAQPLAAGLIDLKEQQLTGVNEETLYTLVEQILNPPTKASPGHSG</sequence>
<evidence type="ECO:0000313" key="8">
    <source>
        <dbReference type="Proteomes" id="UP000481033"/>
    </source>
</evidence>
<evidence type="ECO:0000256" key="5">
    <source>
        <dbReference type="ARBA" id="ARBA00022839"/>
    </source>
</evidence>
<dbReference type="Gene3D" id="3.60.21.10">
    <property type="match status" value="1"/>
</dbReference>
<comment type="caution">
    <text evidence="7">The sequence shown here is derived from an EMBL/GenBank/DDBJ whole genome shotgun (WGS) entry which is preliminary data.</text>
</comment>
<dbReference type="Pfam" id="PF00149">
    <property type="entry name" value="Metallophos"/>
    <property type="match status" value="1"/>
</dbReference>
<dbReference type="PANTHER" id="PTHR30337">
    <property type="entry name" value="COMPONENT OF ATP-DEPENDENT DSDNA EXONUCLEASE"/>
    <property type="match status" value="1"/>
</dbReference>
<proteinExistence type="inferred from homology"/>
<protein>
    <recommendedName>
        <fullName evidence="2">Nuclease SbcCD subunit D</fullName>
    </recommendedName>
</protein>
<organism evidence="7 8">
    <name type="scientific">Adonisia turfae CCMR0081</name>
    <dbReference type="NCBI Taxonomy" id="2292702"/>
    <lineage>
        <taxon>Bacteria</taxon>
        <taxon>Bacillati</taxon>
        <taxon>Cyanobacteriota</taxon>
        <taxon>Adonisia</taxon>
        <taxon>Adonisia turfae</taxon>
    </lineage>
</organism>